<dbReference type="Proteomes" id="UP000612746">
    <property type="component" value="Unassembled WGS sequence"/>
</dbReference>
<dbReference type="OrthoDB" id="2350097at2759"/>
<comment type="caution">
    <text evidence="1">The sequence shown here is derived from an EMBL/GenBank/DDBJ whole genome shotgun (WGS) entry which is preliminary data.</text>
</comment>
<dbReference type="EMBL" id="JAEPRA010000009">
    <property type="protein sequence ID" value="KAG2180536.1"/>
    <property type="molecule type" value="Genomic_DNA"/>
</dbReference>
<evidence type="ECO:0000313" key="2">
    <source>
        <dbReference type="Proteomes" id="UP000612746"/>
    </source>
</evidence>
<reference evidence="1" key="1">
    <citation type="submission" date="2020-12" db="EMBL/GenBank/DDBJ databases">
        <title>Metabolic potential, ecology and presence of endohyphal bacteria is reflected in genomic diversity of Mucoromycotina.</title>
        <authorList>
            <person name="Muszewska A."/>
            <person name="Okrasinska A."/>
            <person name="Steczkiewicz K."/>
            <person name="Drgas O."/>
            <person name="Orlowska M."/>
            <person name="Perlinska-Lenart U."/>
            <person name="Aleksandrzak-Piekarczyk T."/>
            <person name="Szatraj K."/>
            <person name="Zielenkiewicz U."/>
            <person name="Pilsyk S."/>
            <person name="Malc E."/>
            <person name="Mieczkowski P."/>
            <person name="Kruszewska J.S."/>
            <person name="Biernat P."/>
            <person name="Pawlowska J."/>
        </authorList>
    </citation>
    <scope>NUCLEOTIDE SEQUENCE</scope>
    <source>
        <strain evidence="1">WA0000051536</strain>
    </source>
</reference>
<gene>
    <name evidence="1" type="ORF">INT44_003540</name>
</gene>
<accession>A0A8H7PUW2</accession>
<dbReference type="AlphaFoldDB" id="A0A8H7PUW2"/>
<evidence type="ECO:0000313" key="1">
    <source>
        <dbReference type="EMBL" id="KAG2180536.1"/>
    </source>
</evidence>
<proteinExistence type="predicted"/>
<name>A0A8H7PUW2_9FUNG</name>
<organism evidence="1 2">
    <name type="scientific">Umbelopsis vinacea</name>
    <dbReference type="NCBI Taxonomy" id="44442"/>
    <lineage>
        <taxon>Eukaryota</taxon>
        <taxon>Fungi</taxon>
        <taxon>Fungi incertae sedis</taxon>
        <taxon>Mucoromycota</taxon>
        <taxon>Mucoromycotina</taxon>
        <taxon>Umbelopsidomycetes</taxon>
        <taxon>Umbelopsidales</taxon>
        <taxon>Umbelopsidaceae</taxon>
        <taxon>Umbelopsis</taxon>
    </lineage>
</organism>
<keyword evidence="2" id="KW-1185">Reference proteome</keyword>
<sequence length="222" mass="24881">MDHAVEEVTLLAKVALDSAPKAVHALKRYCQATAWTDWPDHIRANSRDWMKDILARVFDTRTGGVVSGDLFIIDHSHWGRKHGCALALSAHAGNSTKQYLNCVIVLLATLREADRQESLAIVRQHLKHGDAHVDRHFSDKPQAERDQAHREYTAWRDALCDGILYASGLLHLGSHARAVPTREAKRCLKGLLCGTSVETKDTLSLIKKFKLEPMLKCDHLPK</sequence>
<protein>
    <submittedName>
        <fullName evidence="1">Uncharacterized protein</fullName>
    </submittedName>
</protein>